<evidence type="ECO:0000256" key="1">
    <source>
        <dbReference type="ARBA" id="ARBA00004651"/>
    </source>
</evidence>
<keyword evidence="5 7" id="KW-1133">Transmembrane helix</keyword>
<comment type="caution">
    <text evidence="8">The sequence shown here is derived from an EMBL/GenBank/DDBJ whole genome shotgun (WGS) entry which is preliminary data.</text>
</comment>
<feature type="transmembrane region" description="Helical" evidence="7">
    <location>
        <begin position="298"/>
        <end position="319"/>
    </location>
</feature>
<evidence type="ECO:0000256" key="6">
    <source>
        <dbReference type="ARBA" id="ARBA00023136"/>
    </source>
</evidence>
<keyword evidence="6 7" id="KW-0472">Membrane</keyword>
<feature type="transmembrane region" description="Helical" evidence="7">
    <location>
        <begin position="186"/>
        <end position="210"/>
    </location>
</feature>
<evidence type="ECO:0000256" key="7">
    <source>
        <dbReference type="SAM" id="Phobius"/>
    </source>
</evidence>
<name>A0A369NWB7_9ACTN</name>
<proteinExistence type="inferred from homology"/>
<dbReference type="Gene3D" id="1.20.1630.10">
    <property type="entry name" value="Formate dehydrogenase/DMSO reductase domain"/>
    <property type="match status" value="1"/>
</dbReference>
<feature type="transmembrane region" description="Helical" evidence="7">
    <location>
        <begin position="271"/>
        <end position="289"/>
    </location>
</feature>
<feature type="transmembrane region" description="Helical" evidence="7">
    <location>
        <begin position="43"/>
        <end position="65"/>
    </location>
</feature>
<keyword evidence="3" id="KW-1003">Cell membrane</keyword>
<organism evidence="8 9">
    <name type="scientific">Adlercreutzia equolifaciens subsp. celatus</name>
    <dbReference type="NCBI Taxonomy" id="394340"/>
    <lineage>
        <taxon>Bacteria</taxon>
        <taxon>Bacillati</taxon>
        <taxon>Actinomycetota</taxon>
        <taxon>Coriobacteriia</taxon>
        <taxon>Eggerthellales</taxon>
        <taxon>Eggerthellaceae</taxon>
        <taxon>Adlercreutzia</taxon>
    </lineage>
</organism>
<dbReference type="EMBL" id="PPUT01000024">
    <property type="protein sequence ID" value="RDC42854.1"/>
    <property type="molecule type" value="Genomic_DNA"/>
</dbReference>
<gene>
    <name evidence="8" type="ORF">C1850_09020</name>
</gene>
<comment type="similarity">
    <text evidence="2">Belongs to the NrfD family.</text>
</comment>
<feature type="transmembrane region" description="Helical" evidence="7">
    <location>
        <begin position="9"/>
        <end position="31"/>
    </location>
</feature>
<evidence type="ECO:0000256" key="4">
    <source>
        <dbReference type="ARBA" id="ARBA00022692"/>
    </source>
</evidence>
<dbReference type="AlphaFoldDB" id="A0A369NWB7"/>
<dbReference type="RefSeq" id="WP_114549436.1">
    <property type="nucleotide sequence ID" value="NZ_PPUT01000024.1"/>
</dbReference>
<dbReference type="PANTHER" id="PTHR34856">
    <property type="entry name" value="PROTEIN NRFD"/>
    <property type="match status" value="1"/>
</dbReference>
<accession>A0A369NWB7</accession>
<feature type="transmembrane region" description="Helical" evidence="7">
    <location>
        <begin position="121"/>
        <end position="141"/>
    </location>
</feature>
<dbReference type="GO" id="GO:0005886">
    <property type="term" value="C:plasma membrane"/>
    <property type="evidence" value="ECO:0007669"/>
    <property type="project" value="UniProtKB-SubCell"/>
</dbReference>
<dbReference type="Pfam" id="PF03916">
    <property type="entry name" value="NrfD"/>
    <property type="match status" value="1"/>
</dbReference>
<dbReference type="InterPro" id="IPR005614">
    <property type="entry name" value="NrfD-like"/>
</dbReference>
<evidence type="ECO:0000313" key="9">
    <source>
        <dbReference type="Proteomes" id="UP000253805"/>
    </source>
</evidence>
<feature type="transmembrane region" description="Helical" evidence="7">
    <location>
        <begin position="153"/>
        <end position="174"/>
    </location>
</feature>
<comment type="subcellular location">
    <subcellularLocation>
        <location evidence="1">Cell membrane</location>
        <topology evidence="1">Multi-pass membrane protein</topology>
    </subcellularLocation>
</comment>
<reference evidence="8 9" key="1">
    <citation type="journal article" date="2018" name="Elife">
        <title>Discovery and characterization of a prevalent human gut bacterial enzyme sufficient for the inactivation of a family of plant toxins.</title>
        <authorList>
            <person name="Koppel N."/>
            <person name="Bisanz J.E."/>
            <person name="Pandelia M.E."/>
            <person name="Turnbaugh P.J."/>
            <person name="Balskus E.P."/>
        </authorList>
    </citation>
    <scope>NUCLEOTIDE SEQUENCE [LARGE SCALE GENOMIC DNA]</scope>
    <source>
        <strain evidence="8 9">OB21 GAM 11</strain>
    </source>
</reference>
<dbReference type="InterPro" id="IPR052049">
    <property type="entry name" value="Electron_transfer_protein"/>
</dbReference>
<evidence type="ECO:0000256" key="2">
    <source>
        <dbReference type="ARBA" id="ARBA00008929"/>
    </source>
</evidence>
<evidence type="ECO:0000256" key="5">
    <source>
        <dbReference type="ARBA" id="ARBA00022989"/>
    </source>
</evidence>
<feature type="transmembrane region" description="Helical" evidence="7">
    <location>
        <begin position="222"/>
        <end position="241"/>
    </location>
</feature>
<sequence length="386" mass="40906">MTSVMKNPLVVGSGAIALVGIGVYVYQLLFGLGITGMNNSTSWGLYLTCFMFFVGLSAGGLIVASSASIFGIKKYKAVALPAVILSLVCICCAGICVLVDLGGIQRIWRMFTGLNFLSPLAWDMIVITCYLVINLVYLYFMCSRKADPAKVAVVSRFALPVAILVHSVTAWIFGLEVAREAWHTAILAPIFVASALDSGLALLVLALLGLRARGVFETTDELLTSLAGLLCTCIAVDAYFIGCEILTTAYNGTEGGMAVINTLLFGGTAPFFWFEVICGLIIPFCLLVFAKNRRNMKVVGVASALVVAGVFCKRCWLMFTGFAVPNIVGGNGITLGTTAAQAGGAADMWTLMGTYAPTVPEIVLTVGIFALGICAFTVLCQKLLKK</sequence>
<feature type="transmembrane region" description="Helical" evidence="7">
    <location>
        <begin position="362"/>
        <end position="380"/>
    </location>
</feature>
<protein>
    <submittedName>
        <fullName evidence="8">Oxidoreductase</fullName>
    </submittedName>
</protein>
<evidence type="ECO:0000256" key="3">
    <source>
        <dbReference type="ARBA" id="ARBA00022475"/>
    </source>
</evidence>
<dbReference type="PANTHER" id="PTHR34856:SF2">
    <property type="entry name" value="PROTEIN NRFD"/>
    <property type="match status" value="1"/>
</dbReference>
<evidence type="ECO:0000313" key="8">
    <source>
        <dbReference type="EMBL" id="RDC42854.1"/>
    </source>
</evidence>
<keyword evidence="4 7" id="KW-0812">Transmembrane</keyword>
<dbReference type="Proteomes" id="UP000253805">
    <property type="component" value="Unassembled WGS sequence"/>
</dbReference>
<feature type="transmembrane region" description="Helical" evidence="7">
    <location>
        <begin position="77"/>
        <end position="101"/>
    </location>
</feature>